<feature type="compositionally biased region" description="Basic and acidic residues" evidence="1">
    <location>
        <begin position="24"/>
        <end position="36"/>
    </location>
</feature>
<name>A0A7X1MA56_9ACTN</name>
<evidence type="ECO:0000313" key="4">
    <source>
        <dbReference type="Proteomes" id="UP000584670"/>
    </source>
</evidence>
<keyword evidence="2" id="KW-0732">Signal</keyword>
<evidence type="ECO:0000256" key="2">
    <source>
        <dbReference type="SAM" id="SignalP"/>
    </source>
</evidence>
<accession>A0A7X1MA56</accession>
<feature type="region of interest" description="Disordered" evidence="1">
    <location>
        <begin position="237"/>
        <end position="271"/>
    </location>
</feature>
<keyword evidence="4" id="KW-1185">Reference proteome</keyword>
<proteinExistence type="predicted"/>
<evidence type="ECO:0000313" key="3">
    <source>
        <dbReference type="EMBL" id="MBC2903787.1"/>
    </source>
</evidence>
<sequence>MRRTALAALCLTAVATMAVTGCQGDDKSEGKAKDKPNAGQSDKAGQSSKPKEAFAGLTGGEIVDRAVKATSGADSFRIKGDIPDEESGGTISMDMALNRKGDCAGHISMDGEGRADLIKSGDTVYMKYDEAFLRGQSEGESKAEADAAVAMLAGKWTKMSAKGADAEELAGFCDLNTILGDAADGESDATRGKTTTVDGTPAITLYEKDGNEKAGKESFTIYVATEGEPYVLKLVSTTPSDPGSLSFSDYDKPVPTDKPTGEIIDLDALGS</sequence>
<dbReference type="PROSITE" id="PS51257">
    <property type="entry name" value="PROKAR_LIPOPROTEIN"/>
    <property type="match status" value="1"/>
</dbReference>
<feature type="region of interest" description="Disordered" evidence="1">
    <location>
        <begin position="22"/>
        <end position="57"/>
    </location>
</feature>
<feature type="compositionally biased region" description="Polar residues" evidence="1">
    <location>
        <begin position="38"/>
        <end position="48"/>
    </location>
</feature>
<protein>
    <recommendedName>
        <fullName evidence="5">Lipoprotein</fullName>
    </recommendedName>
</protein>
<comment type="caution">
    <text evidence="3">The sequence shown here is derived from an EMBL/GenBank/DDBJ whole genome shotgun (WGS) entry which is preliminary data.</text>
</comment>
<dbReference type="Gene3D" id="2.50.20.20">
    <property type="match status" value="1"/>
</dbReference>
<reference evidence="3 4" key="1">
    <citation type="submission" date="2020-08" db="EMBL/GenBank/DDBJ databases">
        <title>Streptomyces sp. PSKA01 genome sequencing and assembly.</title>
        <authorList>
            <person name="Mandal S."/>
            <person name="Maiti P.K."/>
            <person name="Das P."/>
        </authorList>
    </citation>
    <scope>NUCLEOTIDE SEQUENCE [LARGE SCALE GENOMIC DNA]</scope>
    <source>
        <strain evidence="3 4">PSKA01</strain>
    </source>
</reference>
<dbReference type="AlphaFoldDB" id="A0A7X1MA56"/>
<feature type="signal peptide" evidence="2">
    <location>
        <begin position="1"/>
        <end position="18"/>
    </location>
</feature>
<evidence type="ECO:0000256" key="1">
    <source>
        <dbReference type="SAM" id="MobiDB-lite"/>
    </source>
</evidence>
<evidence type="ECO:0008006" key="5">
    <source>
        <dbReference type="Google" id="ProtNLM"/>
    </source>
</evidence>
<dbReference type="EMBL" id="JACMSF010000020">
    <property type="protein sequence ID" value="MBC2903787.1"/>
    <property type="molecule type" value="Genomic_DNA"/>
</dbReference>
<feature type="chain" id="PRO_5039298301" description="Lipoprotein" evidence="2">
    <location>
        <begin position="19"/>
        <end position="271"/>
    </location>
</feature>
<dbReference type="RefSeq" id="WP_186283671.1">
    <property type="nucleotide sequence ID" value="NZ_JACMSF010000020.1"/>
</dbReference>
<organism evidence="3 4">
    <name type="scientific">Streptomyces cupreus</name>
    <dbReference type="NCBI Taxonomy" id="2759956"/>
    <lineage>
        <taxon>Bacteria</taxon>
        <taxon>Bacillati</taxon>
        <taxon>Actinomycetota</taxon>
        <taxon>Actinomycetes</taxon>
        <taxon>Kitasatosporales</taxon>
        <taxon>Streptomycetaceae</taxon>
        <taxon>Streptomyces</taxon>
    </lineage>
</organism>
<dbReference type="Proteomes" id="UP000584670">
    <property type="component" value="Unassembled WGS sequence"/>
</dbReference>
<gene>
    <name evidence="3" type="ORF">H4N64_19605</name>
</gene>
<feature type="compositionally biased region" description="Polar residues" evidence="1">
    <location>
        <begin position="237"/>
        <end position="247"/>
    </location>
</feature>